<dbReference type="InterPro" id="IPR032675">
    <property type="entry name" value="LRR_dom_sf"/>
</dbReference>
<dbReference type="Pfam" id="PF24758">
    <property type="entry name" value="LRR_At5g56370"/>
    <property type="match status" value="2"/>
</dbReference>
<dbReference type="InterPro" id="IPR055302">
    <property type="entry name" value="F-box_dom-containing"/>
</dbReference>
<gene>
    <name evidence="4" type="primary">LOC123453191</name>
</gene>
<dbReference type="EnsemblPlants" id="HORVU.MOREX.r3.5HG0438470.1">
    <property type="protein sequence ID" value="HORVU.MOREX.r3.5HG0438470.1"/>
    <property type="gene ID" value="HORVU.MOREX.r3.5HG0438470"/>
</dbReference>
<dbReference type="Proteomes" id="UP000011116">
    <property type="component" value="Chromosome 5H"/>
</dbReference>
<evidence type="ECO:0000313" key="5">
    <source>
        <dbReference type="Proteomes" id="UP000011116"/>
    </source>
</evidence>
<dbReference type="InterPro" id="IPR001810">
    <property type="entry name" value="F-box_dom"/>
</dbReference>
<dbReference type="OrthoDB" id="1939276at2759"/>
<evidence type="ECO:0000313" key="3">
    <source>
        <dbReference type="EMBL" id="BAJ91459.1"/>
    </source>
</evidence>
<feature type="region of interest" description="Disordered" evidence="1">
    <location>
        <begin position="1"/>
        <end position="21"/>
    </location>
</feature>
<reference evidence="3" key="1">
    <citation type="journal article" date="2011" name="Plant Physiol.">
        <title>Comprehensive sequence analysis of 24,783 barley full-length cDNAs derived from 12 clone libraries.</title>
        <authorList>
            <person name="Matsumoto T."/>
            <person name="Tanaka T."/>
            <person name="Sakai H."/>
            <person name="Amano N."/>
            <person name="Kanamori H."/>
            <person name="Kurita K."/>
            <person name="Kikuta A."/>
            <person name="Kamiya K."/>
            <person name="Yamamoto M."/>
            <person name="Ikawa H."/>
            <person name="Fujii N."/>
            <person name="Hori K."/>
            <person name="Itoh T."/>
            <person name="Sato K."/>
        </authorList>
    </citation>
    <scope>NUCLEOTIDE SEQUENCE</scope>
    <source>
        <tissue evidence="3">Shoot</tissue>
    </source>
</reference>
<accession>F2D8N8</accession>
<dbReference type="KEGG" id="hvg:123453191"/>
<keyword evidence="5" id="KW-1185">Reference proteome</keyword>
<dbReference type="SMART" id="SM00579">
    <property type="entry name" value="FBD"/>
    <property type="match status" value="1"/>
</dbReference>
<dbReference type="EMBL" id="AK360250">
    <property type="protein sequence ID" value="BAJ91459.1"/>
    <property type="molecule type" value="mRNA"/>
</dbReference>
<dbReference type="Pfam" id="PF00646">
    <property type="entry name" value="F-box"/>
    <property type="match status" value="1"/>
</dbReference>
<name>F2D8N8_HORVV</name>
<evidence type="ECO:0000313" key="4">
    <source>
        <dbReference type="EnsemblPlants" id="HORVU.MOREX.r3.5HG0438470.1"/>
    </source>
</evidence>
<dbReference type="PANTHER" id="PTHR32141:SF82">
    <property type="entry name" value="FBD DOMAIN-CONTAINING PROTEIN"/>
    <property type="match status" value="1"/>
</dbReference>
<dbReference type="ExpressionAtlas" id="F2D8N8">
    <property type="expression patterns" value="baseline"/>
</dbReference>
<reference evidence="4" key="3">
    <citation type="submission" date="2020-10" db="EMBL/GenBank/DDBJ databases">
        <authorList>
            <person name="Scholz U."/>
            <person name="Mascher M."/>
            <person name="Fiebig A."/>
        </authorList>
    </citation>
    <scope>NUCLEOTIDE SEQUENCE [LARGE SCALE GENOMIC DNA]</scope>
    <source>
        <strain evidence="4">cv. Morex</strain>
    </source>
</reference>
<dbReference type="Gene3D" id="3.80.10.10">
    <property type="entry name" value="Ribonuclease Inhibitor"/>
    <property type="match status" value="1"/>
</dbReference>
<dbReference type="GeneID" id="123453191"/>
<dbReference type="PANTHER" id="PTHR32141">
    <property type="match status" value="1"/>
</dbReference>
<dbReference type="CDD" id="cd22160">
    <property type="entry name" value="F-box_AtFBL13-like"/>
    <property type="match status" value="1"/>
</dbReference>
<evidence type="ECO:0000256" key="1">
    <source>
        <dbReference type="SAM" id="MobiDB-lite"/>
    </source>
</evidence>
<protein>
    <submittedName>
        <fullName evidence="3">Predicted protein</fullName>
    </submittedName>
</protein>
<dbReference type="Pfam" id="PF08387">
    <property type="entry name" value="FBD"/>
    <property type="match status" value="1"/>
</dbReference>
<dbReference type="InterPro" id="IPR006566">
    <property type="entry name" value="FBD"/>
</dbReference>
<reference evidence="4" key="4">
    <citation type="submission" date="2022-01" db="UniProtKB">
        <authorList>
            <consortium name="EnsemblPlants"/>
        </authorList>
    </citation>
    <scope>IDENTIFICATION</scope>
    <source>
        <strain evidence="4">subsp. vulgare</strain>
    </source>
</reference>
<dbReference type="InterPro" id="IPR053781">
    <property type="entry name" value="F-box_AtFBL13-like"/>
</dbReference>
<feature type="domain" description="FBD" evidence="2">
    <location>
        <begin position="400"/>
        <end position="473"/>
    </location>
</feature>
<dbReference type="Gramene" id="HORVU.MOREX.r3.5HG0438470.1">
    <property type="protein sequence ID" value="HORVU.MOREX.r3.5HG0438470.1"/>
    <property type="gene ID" value="HORVU.MOREX.r3.5HG0438470"/>
</dbReference>
<dbReference type="AlphaFoldDB" id="F2D8N8"/>
<dbReference type="InterPro" id="IPR055411">
    <property type="entry name" value="LRR_FXL15/At3g58940/PEG3-like"/>
</dbReference>
<dbReference type="STRING" id="112509.F2D8N8"/>
<dbReference type="InterPro" id="IPR036047">
    <property type="entry name" value="F-box-like_dom_sf"/>
</dbReference>
<organism evidence="3">
    <name type="scientific">Hordeum vulgare subsp. vulgare</name>
    <name type="common">Domesticated barley</name>
    <dbReference type="NCBI Taxonomy" id="112509"/>
    <lineage>
        <taxon>Eukaryota</taxon>
        <taxon>Viridiplantae</taxon>
        <taxon>Streptophyta</taxon>
        <taxon>Embryophyta</taxon>
        <taxon>Tracheophyta</taxon>
        <taxon>Spermatophyta</taxon>
        <taxon>Magnoliopsida</taxon>
        <taxon>Liliopsida</taxon>
        <taxon>Poales</taxon>
        <taxon>Poaceae</taxon>
        <taxon>BOP clade</taxon>
        <taxon>Pooideae</taxon>
        <taxon>Triticodae</taxon>
        <taxon>Triticeae</taxon>
        <taxon>Hordeinae</taxon>
        <taxon>Hordeum</taxon>
    </lineage>
</organism>
<reference evidence="5" key="2">
    <citation type="journal article" date="2012" name="Nature">
        <title>A physical, genetic and functional sequence assembly of the barley genome.</title>
        <authorList>
            <consortium name="The International Barley Genome Sequencing Consortium"/>
            <person name="Mayer K.F."/>
            <person name="Waugh R."/>
            <person name="Brown J.W."/>
            <person name="Schulman A."/>
            <person name="Langridge P."/>
            <person name="Platzer M."/>
            <person name="Fincher G.B."/>
            <person name="Muehlbauer G.J."/>
            <person name="Sato K."/>
            <person name="Close T.J."/>
            <person name="Wise R.P."/>
            <person name="Stein N."/>
        </authorList>
    </citation>
    <scope>NUCLEOTIDE SEQUENCE [LARGE SCALE GENOMIC DNA]</scope>
    <source>
        <strain evidence="5">cv. Morex</strain>
    </source>
</reference>
<dbReference type="RefSeq" id="XP_044985901.1">
    <property type="nucleotide sequence ID" value="XM_045129966.1"/>
</dbReference>
<evidence type="ECO:0000259" key="2">
    <source>
        <dbReference type="SMART" id="SM00579"/>
    </source>
</evidence>
<dbReference type="SUPFAM" id="SSF81383">
    <property type="entry name" value="F-box domain"/>
    <property type="match status" value="1"/>
</dbReference>
<sequence length="500" mass="56137">MDAGGPSPKRRRSASPGADEDGGCADYISALPDVLLGEIISLLPTKDGARTRILASRWRDLWLSAPLNLDCRELTAGRYEVRSDVVSRILSSHGGPGRRLYVNTHIHRIPADTVEACLRSTALDNLEELDFINYRSEQPQRALIFRFSPTLRVANIGGCNLSDVNFHELNLHFPLLKLLGLLNVTISECSLHSLIAGCPALECLLIDMCVGFRRIQINSPTIRCMAARVTQCGIPVMTDLPQLEQLVIEKAPCLVRLLFHRGTVLQVSVLAAPKLETLGFVSNKYGSGEFSRFTIGSTVILVSPVVSQLHFHVQKKKYPSPDLCIGLILLLSYLIKGLSVDTLITVVYTVKILALEMHNLSLDTVIELMRCFPCLERLYIESVQSRPGNLWRRKHRNLMKCFDTSLKTLVLQPYQGKRSQINFLTFFVLNAKVLESVTLGIKTRNNNEKFLAEQRTKLQLENRVSRDAQFHFRTRCCVGSSYDIEHIRDLDLTDPFAHTS</sequence>
<dbReference type="SUPFAM" id="SSF52047">
    <property type="entry name" value="RNI-like"/>
    <property type="match status" value="1"/>
</dbReference>
<proteinExistence type="evidence at transcript level"/>